<dbReference type="InterPro" id="IPR019441">
    <property type="entry name" value="FMP27/BLTP2/Hobbit_GFWDK_RBG"/>
</dbReference>
<dbReference type="EMBL" id="KV936747">
    <property type="protein sequence ID" value="PIO28574.1"/>
    <property type="molecule type" value="Genomic_DNA"/>
</dbReference>
<proteinExistence type="predicted"/>
<dbReference type="OrthoDB" id="1562405at2759"/>
<dbReference type="PANTHER" id="PTHR15678">
    <property type="entry name" value="ANTIGEN MLAA-22-RELATED"/>
    <property type="match status" value="1"/>
</dbReference>
<dbReference type="InterPro" id="IPR045167">
    <property type="entry name" value="Hobbit"/>
</dbReference>
<feature type="non-terminal residue" evidence="2">
    <location>
        <position position="488"/>
    </location>
</feature>
<organism evidence="2 3">
    <name type="scientific">Aquarana catesbeiana</name>
    <name type="common">American bullfrog</name>
    <name type="synonym">Rana catesbeiana</name>
    <dbReference type="NCBI Taxonomy" id="8400"/>
    <lineage>
        <taxon>Eukaryota</taxon>
        <taxon>Metazoa</taxon>
        <taxon>Chordata</taxon>
        <taxon>Craniata</taxon>
        <taxon>Vertebrata</taxon>
        <taxon>Euteleostomi</taxon>
        <taxon>Amphibia</taxon>
        <taxon>Batrachia</taxon>
        <taxon>Anura</taxon>
        <taxon>Neobatrachia</taxon>
        <taxon>Ranoidea</taxon>
        <taxon>Ranidae</taxon>
        <taxon>Aquarana</taxon>
    </lineage>
</organism>
<dbReference type="AlphaFoldDB" id="A0A2G9RL37"/>
<evidence type="ECO:0000259" key="1">
    <source>
        <dbReference type="SMART" id="SM01214"/>
    </source>
</evidence>
<protein>
    <recommendedName>
        <fullName evidence="1">FMP27/BLTP2/Hobbit GFWDK motif-containing RBG unit domain-containing protein</fullName>
    </recommendedName>
</protein>
<accession>A0A2G9RL37</accession>
<name>A0A2G9RL37_AQUCT</name>
<dbReference type="Pfam" id="PF10344">
    <property type="entry name" value="Hobbit"/>
    <property type="match status" value="1"/>
</dbReference>
<dbReference type="SMART" id="SM01214">
    <property type="entry name" value="Fmp27_GFWDK"/>
    <property type="match status" value="1"/>
</dbReference>
<sequence length="488" mass="56336">MRYPNSALGVSIYLSCLQVQCGKELLLHWSPWDHMYLYQHTLSTLQCKDLLLTTLAKGTQPLEPARTDSGACSPTQGQTPVAGSPGIYRKGFQITVDLKSVKLRATVTKDNYFLFTAQNIWLSQHEGSLQLRSPEVIVNADGHNIFLFKDIDAQRLPELEDMLLHRSHFNTLTERNRAWVLALNSVSMEFPHRYDLSCIIDEAIGVQKWLKGLHRSPRTEPEPLPPDLVFRVKQFSFAFLDDVFEVKLRDNYELMKDESKESAKRLRLLDEKVTALRKQHGELLPARKIEELYSSLEKKNIEIYIQRSHRLYSNTPMRKSLLTWTMSDLEIVALADESLHGPDKVLENMKDIDSISPFPSEGLSLVIQWCRMMKCSLKTFYADIQLYTIVWGPCWDPAWTLVGQYVDLLTKASVDPSVPLPWWDKSRLLLHGHFSMDIEQANLHQLATEDPYNTTENMHWEWNRLKFAWNPGQFIFKGDLDVNVRTAS</sequence>
<evidence type="ECO:0000313" key="3">
    <source>
        <dbReference type="Proteomes" id="UP000228934"/>
    </source>
</evidence>
<gene>
    <name evidence="2" type="ORF">AB205_0133490</name>
</gene>
<evidence type="ECO:0000313" key="2">
    <source>
        <dbReference type="EMBL" id="PIO28574.1"/>
    </source>
</evidence>
<feature type="domain" description="FMP27/BLTP2/Hobbit GFWDK motif-containing RBG unit" evidence="1">
    <location>
        <begin position="328"/>
        <end position="454"/>
    </location>
</feature>
<dbReference type="PANTHER" id="PTHR15678:SF6">
    <property type="entry name" value="BRIDGE-LIKE LIPID TRANSFER PROTEIN FAMILY MEMBER 2"/>
    <property type="match status" value="1"/>
</dbReference>
<dbReference type="Proteomes" id="UP000228934">
    <property type="component" value="Unassembled WGS sequence"/>
</dbReference>
<reference evidence="3" key="1">
    <citation type="journal article" date="2017" name="Nat. Commun.">
        <title>The North American bullfrog draft genome provides insight into hormonal regulation of long noncoding RNA.</title>
        <authorList>
            <person name="Hammond S.A."/>
            <person name="Warren R.L."/>
            <person name="Vandervalk B.P."/>
            <person name="Kucuk E."/>
            <person name="Khan H."/>
            <person name="Gibb E.A."/>
            <person name="Pandoh P."/>
            <person name="Kirk H."/>
            <person name="Zhao Y."/>
            <person name="Jones M."/>
            <person name="Mungall A.J."/>
            <person name="Coope R."/>
            <person name="Pleasance S."/>
            <person name="Moore R.A."/>
            <person name="Holt R.A."/>
            <person name="Round J.M."/>
            <person name="Ohora S."/>
            <person name="Walle B.V."/>
            <person name="Veldhoen N."/>
            <person name="Helbing C.C."/>
            <person name="Birol I."/>
        </authorList>
    </citation>
    <scope>NUCLEOTIDE SEQUENCE [LARGE SCALE GENOMIC DNA]</scope>
</reference>
<keyword evidence="3" id="KW-1185">Reference proteome</keyword>